<keyword evidence="3" id="KW-1185">Reference proteome</keyword>
<dbReference type="Pfam" id="PF00665">
    <property type="entry name" value="rve"/>
    <property type="match status" value="1"/>
</dbReference>
<dbReference type="AlphaFoldDB" id="A0A7D9L2L2"/>
<dbReference type="OrthoDB" id="5985914at2759"/>
<dbReference type="Gene3D" id="1.10.340.70">
    <property type="match status" value="1"/>
</dbReference>
<evidence type="ECO:0000313" key="2">
    <source>
        <dbReference type="EMBL" id="CAB4023771.1"/>
    </source>
</evidence>
<reference evidence="2" key="1">
    <citation type="submission" date="2020-04" db="EMBL/GenBank/DDBJ databases">
        <authorList>
            <person name="Alioto T."/>
            <person name="Alioto T."/>
            <person name="Gomez Garrido J."/>
        </authorList>
    </citation>
    <scope>NUCLEOTIDE SEQUENCE</scope>
    <source>
        <strain evidence="2">A484AB</strain>
    </source>
</reference>
<dbReference type="FunFam" id="3.10.20.370:FF:000001">
    <property type="entry name" value="Retrovirus-related Pol polyprotein from transposon 17.6-like protein"/>
    <property type="match status" value="1"/>
</dbReference>
<proteinExistence type="predicted"/>
<dbReference type="PANTHER" id="PTHR37984">
    <property type="entry name" value="PROTEIN CBG26694"/>
    <property type="match status" value="1"/>
</dbReference>
<dbReference type="InterPro" id="IPR041577">
    <property type="entry name" value="RT_RNaseH_2"/>
</dbReference>
<dbReference type="GO" id="GO:0015074">
    <property type="term" value="P:DNA integration"/>
    <property type="evidence" value="ECO:0007669"/>
    <property type="project" value="InterPro"/>
</dbReference>
<dbReference type="PROSITE" id="PS50878">
    <property type="entry name" value="RT_POL"/>
    <property type="match status" value="1"/>
</dbReference>
<dbReference type="Pfam" id="PF17919">
    <property type="entry name" value="RT_RNaseH_2"/>
    <property type="match status" value="1"/>
</dbReference>
<dbReference type="InterPro" id="IPR041588">
    <property type="entry name" value="Integrase_H2C2"/>
</dbReference>
<dbReference type="EMBL" id="CACRXK020012673">
    <property type="protein sequence ID" value="CAB4023771.1"/>
    <property type="molecule type" value="Genomic_DNA"/>
</dbReference>
<organism evidence="2 3">
    <name type="scientific">Paramuricea clavata</name>
    <name type="common">Red gorgonian</name>
    <name type="synonym">Violescent sea-whip</name>
    <dbReference type="NCBI Taxonomy" id="317549"/>
    <lineage>
        <taxon>Eukaryota</taxon>
        <taxon>Metazoa</taxon>
        <taxon>Cnidaria</taxon>
        <taxon>Anthozoa</taxon>
        <taxon>Octocorallia</taxon>
        <taxon>Malacalcyonacea</taxon>
        <taxon>Plexauridae</taxon>
        <taxon>Paramuricea</taxon>
    </lineage>
</organism>
<dbReference type="GO" id="GO:0003676">
    <property type="term" value="F:nucleic acid binding"/>
    <property type="evidence" value="ECO:0007669"/>
    <property type="project" value="InterPro"/>
</dbReference>
<feature type="non-terminal residue" evidence="2">
    <location>
        <position position="1"/>
    </location>
</feature>
<dbReference type="InterPro" id="IPR000477">
    <property type="entry name" value="RT_dom"/>
</dbReference>
<dbReference type="PROSITE" id="PS50994">
    <property type="entry name" value="INTEGRASE"/>
    <property type="match status" value="1"/>
</dbReference>
<protein>
    <submittedName>
        <fullName evidence="2">Transposon Ty3-G Gag-Pol poly</fullName>
    </submittedName>
</protein>
<dbReference type="Gene3D" id="3.30.70.270">
    <property type="match status" value="2"/>
</dbReference>
<dbReference type="Gene3D" id="3.30.420.10">
    <property type="entry name" value="Ribonuclease H-like superfamily/Ribonuclease H"/>
    <property type="match status" value="1"/>
</dbReference>
<feature type="region of interest" description="Disordered" evidence="1">
    <location>
        <begin position="680"/>
        <end position="730"/>
    </location>
</feature>
<dbReference type="FunFam" id="1.10.340.70:FF:000003">
    <property type="entry name" value="Protein CBG25708"/>
    <property type="match status" value="1"/>
</dbReference>
<dbReference type="PANTHER" id="PTHR37984:SF7">
    <property type="entry name" value="INTEGRASE CATALYTIC DOMAIN-CONTAINING PROTEIN"/>
    <property type="match status" value="1"/>
</dbReference>
<dbReference type="InterPro" id="IPR043502">
    <property type="entry name" value="DNA/RNA_pol_sf"/>
</dbReference>
<dbReference type="CDD" id="cd09274">
    <property type="entry name" value="RNase_HI_RT_Ty3"/>
    <property type="match status" value="1"/>
</dbReference>
<evidence type="ECO:0000313" key="3">
    <source>
        <dbReference type="Proteomes" id="UP001152795"/>
    </source>
</evidence>
<dbReference type="SUPFAM" id="SSF56672">
    <property type="entry name" value="DNA/RNA polymerases"/>
    <property type="match status" value="1"/>
</dbReference>
<dbReference type="Pfam" id="PF17921">
    <property type="entry name" value="Integrase_H2C2"/>
    <property type="match status" value="1"/>
</dbReference>
<dbReference type="FunFam" id="3.30.70.270:FF:000026">
    <property type="entry name" value="Transposon Ty3-G Gag-Pol polyprotein"/>
    <property type="match status" value="1"/>
</dbReference>
<dbReference type="SUPFAM" id="SSF53098">
    <property type="entry name" value="Ribonuclease H-like"/>
    <property type="match status" value="1"/>
</dbReference>
<dbReference type="InterPro" id="IPR012337">
    <property type="entry name" value="RNaseH-like_sf"/>
</dbReference>
<evidence type="ECO:0000256" key="1">
    <source>
        <dbReference type="SAM" id="MobiDB-lite"/>
    </source>
</evidence>
<dbReference type="InterPro" id="IPR050951">
    <property type="entry name" value="Retrovirus_Pol_polyprotein"/>
</dbReference>
<dbReference type="InterPro" id="IPR036397">
    <property type="entry name" value="RNaseH_sf"/>
</dbReference>
<sequence length="762" mass="87481">EVFQKRISQHLDDLEGVATEIDDILIWGSDEQEHDARLEATLQRCEEINLTLNIDKCKFNVNEVSYCGHNFTKDGVKPDESKIKAIQDMPTPSSKKEIERLLGTVNYLAKFVPNLATITAPIRELLKKDIEFYWSHEQTKAFDEIKEILTQQPVLKFFDPTKPVIVRCDASQNGLGAVLIQEEQPIAYASRSMTEAETGYAQIEKELLSVLFALERFNSYTYGVKVLVENDHKPLEIILKKSLHDAPLRLQRMLLRLQKYDFTCKHKPGKDLVVADTLLRAPLPTTDSELEKEISCYVHMVMFNLPATDDMMARLRMATEEDELLRQLKKTVLSGWPDTKRETPVKIKEYWHCREEISEIDDILLKNEKIIIPSSFRPEMLEKIHAGHMGTEKCKKRARDVLYWPGMNSQIEEMVLKCPNCLEYRPSNQKEPMIVQPTPTIPWDTVATDLFYWNNSNYLLVVDYFSRYFEIAKLPDIKSSTLVTYMKSIFARHGIPREVKSDNGRQYTSQEFGKFSQEWNFQHTTTSPYHPQANGLAERSVQTVKNLLNKANRDGRDPYVSILEYRNTPIDQIGSPAQLLMRRRLRSVVPTTKSLLQPKVIDEDLASSKLITKKTFQKLYYDRGSKELPTISQGEQVRIKQGKIWNPAVVTSQAHTPRSYIVQSPDGSTYRRNRKHILKTKEGNSQSFGKEDCDDPISQSNEENAVGTEPANDGDNAVSTEETSEEQLPVTLDKLFSASPLKTRSGRIIRKPNGIRTISYEH</sequence>
<accession>A0A7D9L2L2</accession>
<dbReference type="InterPro" id="IPR001584">
    <property type="entry name" value="Integrase_cat-core"/>
</dbReference>
<dbReference type="FunFam" id="3.30.70.270:FF:000003">
    <property type="entry name" value="Transposon Ty3-G Gag-Pol polyprotein"/>
    <property type="match status" value="1"/>
</dbReference>
<dbReference type="FunFam" id="3.30.420.10:FF:000063">
    <property type="entry name" value="Retrovirus-related Pol polyprotein from transposon 297-like Protein"/>
    <property type="match status" value="1"/>
</dbReference>
<name>A0A7D9L2L2_PARCT</name>
<gene>
    <name evidence="2" type="ORF">PACLA_8A022366</name>
</gene>
<dbReference type="Gene3D" id="3.10.20.370">
    <property type="match status" value="1"/>
</dbReference>
<comment type="caution">
    <text evidence="2">The sequence shown here is derived from an EMBL/GenBank/DDBJ whole genome shotgun (WGS) entry which is preliminary data.</text>
</comment>
<dbReference type="Proteomes" id="UP001152795">
    <property type="component" value="Unassembled WGS sequence"/>
</dbReference>
<dbReference type="InterPro" id="IPR043128">
    <property type="entry name" value="Rev_trsase/Diguanyl_cyclase"/>
</dbReference>